<dbReference type="Pfam" id="PF01031">
    <property type="entry name" value="Dynamin_M"/>
    <property type="match status" value="1"/>
</dbReference>
<evidence type="ECO:0000313" key="5">
    <source>
        <dbReference type="EMBL" id="KAG1824555.1"/>
    </source>
</evidence>
<dbReference type="GO" id="GO:0005874">
    <property type="term" value="C:microtubule"/>
    <property type="evidence" value="ECO:0007669"/>
    <property type="project" value="TreeGrafter"/>
</dbReference>
<dbReference type="Proteomes" id="UP000807769">
    <property type="component" value="Unassembled WGS sequence"/>
</dbReference>
<dbReference type="GO" id="GO:0000266">
    <property type="term" value="P:mitochondrial fission"/>
    <property type="evidence" value="ECO:0007669"/>
    <property type="project" value="TreeGrafter"/>
</dbReference>
<dbReference type="InterPro" id="IPR045063">
    <property type="entry name" value="Dynamin_N"/>
</dbReference>
<feature type="region of interest" description="Disordered" evidence="3">
    <location>
        <begin position="612"/>
        <end position="665"/>
    </location>
</feature>
<dbReference type="InterPro" id="IPR000375">
    <property type="entry name" value="Dynamin_stalk"/>
</dbReference>
<feature type="region of interest" description="Disordered" evidence="3">
    <location>
        <begin position="552"/>
        <end position="593"/>
    </location>
</feature>
<evidence type="ECO:0000313" key="6">
    <source>
        <dbReference type="Proteomes" id="UP000807769"/>
    </source>
</evidence>
<dbReference type="Pfam" id="PF00350">
    <property type="entry name" value="Dynamin_N"/>
    <property type="match status" value="1"/>
</dbReference>
<dbReference type="SUPFAM" id="SSF52540">
    <property type="entry name" value="P-loop containing nucleoside triphosphate hydrolases"/>
    <property type="match status" value="1"/>
</dbReference>
<comment type="caution">
    <text evidence="5">The sequence shown here is derived from an EMBL/GenBank/DDBJ whole genome shotgun (WGS) entry which is preliminary data.</text>
</comment>
<dbReference type="GO" id="GO:0016559">
    <property type="term" value="P:peroxisome fission"/>
    <property type="evidence" value="ECO:0007669"/>
    <property type="project" value="TreeGrafter"/>
</dbReference>
<dbReference type="InterPro" id="IPR003130">
    <property type="entry name" value="GED"/>
</dbReference>
<dbReference type="GO" id="GO:0016020">
    <property type="term" value="C:membrane"/>
    <property type="evidence" value="ECO:0007669"/>
    <property type="project" value="TreeGrafter"/>
</dbReference>
<dbReference type="PRINTS" id="PR00195">
    <property type="entry name" value="DYNAMIN"/>
</dbReference>
<dbReference type="PANTHER" id="PTHR11566:SF21">
    <property type="entry name" value="DYNAMIN RELATED PROTEIN 1, ISOFORM A"/>
    <property type="match status" value="1"/>
</dbReference>
<protein>
    <submittedName>
        <fullName evidence="5">P-loop containing nucleoside triphosphate hydrolase protein</fullName>
    </submittedName>
</protein>
<evidence type="ECO:0000256" key="1">
    <source>
        <dbReference type="ARBA" id="ARBA00022741"/>
    </source>
</evidence>
<dbReference type="InterPro" id="IPR022812">
    <property type="entry name" value="Dynamin"/>
</dbReference>
<dbReference type="OrthoDB" id="5061070at2759"/>
<dbReference type="EMBL" id="JABBWG010000003">
    <property type="protein sequence ID" value="KAG1824555.1"/>
    <property type="molecule type" value="Genomic_DNA"/>
</dbReference>
<keyword evidence="1" id="KW-0547">Nucleotide-binding</keyword>
<dbReference type="PANTHER" id="PTHR11566">
    <property type="entry name" value="DYNAMIN"/>
    <property type="match status" value="1"/>
</dbReference>
<dbReference type="GO" id="GO:0008017">
    <property type="term" value="F:microtubule binding"/>
    <property type="evidence" value="ECO:0007669"/>
    <property type="project" value="TreeGrafter"/>
</dbReference>
<feature type="domain" description="GED" evidence="4">
    <location>
        <begin position="698"/>
        <end position="796"/>
    </location>
</feature>
<reference evidence="5" key="1">
    <citation type="journal article" date="2020" name="New Phytol.">
        <title>Comparative genomics reveals dynamic genome evolution in host specialist ectomycorrhizal fungi.</title>
        <authorList>
            <person name="Lofgren L.A."/>
            <person name="Nguyen N.H."/>
            <person name="Vilgalys R."/>
            <person name="Ruytinx J."/>
            <person name="Liao H.L."/>
            <person name="Branco S."/>
            <person name="Kuo A."/>
            <person name="LaButti K."/>
            <person name="Lipzen A."/>
            <person name="Andreopoulos W."/>
            <person name="Pangilinan J."/>
            <person name="Riley R."/>
            <person name="Hundley H."/>
            <person name="Na H."/>
            <person name="Barry K."/>
            <person name="Grigoriev I.V."/>
            <person name="Stajich J.E."/>
            <person name="Kennedy P.G."/>
        </authorList>
    </citation>
    <scope>NUCLEOTIDE SEQUENCE</scope>
    <source>
        <strain evidence="5">MN1</strain>
    </source>
</reference>
<proteinExistence type="predicted"/>
<dbReference type="InterPro" id="IPR020850">
    <property type="entry name" value="GED_dom"/>
</dbReference>
<keyword evidence="5" id="KW-0378">Hydrolase</keyword>
<feature type="compositionally biased region" description="Acidic residues" evidence="3">
    <location>
        <begin position="569"/>
        <end position="586"/>
    </location>
</feature>
<sequence length="796" mass="89051">MPSPLPGFANPPDMGVDISSTDYARRRRELMKMMSDLKSMGADALIDLPSVVVIGGQSGSWSPPLATIATLNAVFQRAKAHSSKPLVGSMSQETVEHVQDVLWNRRAQAAILNPNVPSSSFHTKTIEELRSLRNTLKFSRNVVCVSIEDPEATDLSFYDLPGLIQNEEAETVALVKSLAEHYTKKENTIILTTIPMSDDMENQQSMTLARAADPNGKRTIGVLTKPDTLGAGAINQRRKWVEIIEGRSEDHTLRHGFYCVRLPDDAERAQRLSRAELQRRATAYFDTTSPWNGVTDRHRFGIPGFVSDVSRLLIQLIEETLPRLREDVDRLLVKCNKEFDALPPPLANDPQIEVLERVNAFCDVFKSFVNGSHEDKRLAQRNRALYAIFKRNIRGTAPDFRPFDKPEEYIPLDDTEGKMTLIERDPGVKVMGIYEVSRVIHEAIGWELPNNVPYQAKANLIAQFTKLWVAPSERCLAGINDVLDQVIDTLISVHFGRFKVLEGLCWHTPKEAVKSALALETTPHYTQNTHYLQTLREKWLAHYKTVRSRASQYKAPVHHIQQHHSATSPDDDDYSEEGSMLEEEVDSAGPIACEGPTERAYLSAVMPGYPSVRETPRDYDSPRTVAHTPSFASARVKPAPRVASSQPRDLSPAAPSHSYSTSETPEAKALRALAEAGYANIGIPDLARLLPPDSFQEELVVMADVRAYYHVAYKRIIDHIPLTIEHALHHALAEQLSQSLFKSLLTDVASGSNFSERMNELVSEDASIAQKRASLSTRKQRLSDIRRRLMTFGNST</sequence>
<name>A0A9P7ELP2_9AGAM</name>
<organism evidence="5 6">
    <name type="scientific">Suillus subaureus</name>
    <dbReference type="NCBI Taxonomy" id="48587"/>
    <lineage>
        <taxon>Eukaryota</taxon>
        <taxon>Fungi</taxon>
        <taxon>Dikarya</taxon>
        <taxon>Basidiomycota</taxon>
        <taxon>Agaricomycotina</taxon>
        <taxon>Agaricomycetes</taxon>
        <taxon>Agaricomycetidae</taxon>
        <taxon>Boletales</taxon>
        <taxon>Suillineae</taxon>
        <taxon>Suillaceae</taxon>
        <taxon>Suillus</taxon>
    </lineage>
</organism>
<dbReference type="InterPro" id="IPR027417">
    <property type="entry name" value="P-loop_NTPase"/>
</dbReference>
<evidence type="ECO:0000259" key="4">
    <source>
        <dbReference type="PROSITE" id="PS51388"/>
    </source>
</evidence>
<dbReference type="InterPro" id="IPR001401">
    <property type="entry name" value="Dynamin_GTPase"/>
</dbReference>
<dbReference type="PROSITE" id="PS51388">
    <property type="entry name" value="GED"/>
    <property type="match status" value="1"/>
</dbReference>
<dbReference type="GO" id="GO:0005739">
    <property type="term" value="C:mitochondrion"/>
    <property type="evidence" value="ECO:0007669"/>
    <property type="project" value="TreeGrafter"/>
</dbReference>
<dbReference type="GeneID" id="64636114"/>
<dbReference type="GO" id="GO:0003924">
    <property type="term" value="F:GTPase activity"/>
    <property type="evidence" value="ECO:0007669"/>
    <property type="project" value="InterPro"/>
</dbReference>
<evidence type="ECO:0000256" key="3">
    <source>
        <dbReference type="SAM" id="MobiDB-lite"/>
    </source>
</evidence>
<dbReference type="SMART" id="SM00053">
    <property type="entry name" value="DYNc"/>
    <property type="match status" value="1"/>
</dbReference>
<dbReference type="Gene3D" id="1.20.120.1240">
    <property type="entry name" value="Dynamin, middle domain"/>
    <property type="match status" value="2"/>
</dbReference>
<keyword evidence="6" id="KW-1185">Reference proteome</keyword>
<dbReference type="Pfam" id="PF02212">
    <property type="entry name" value="GED"/>
    <property type="match status" value="1"/>
</dbReference>
<dbReference type="Gene3D" id="3.40.50.300">
    <property type="entry name" value="P-loop containing nucleotide triphosphate hydrolases"/>
    <property type="match status" value="1"/>
</dbReference>
<dbReference type="RefSeq" id="XP_041198272.1">
    <property type="nucleotide sequence ID" value="XM_041342098.1"/>
</dbReference>
<dbReference type="GO" id="GO:0005525">
    <property type="term" value="F:GTP binding"/>
    <property type="evidence" value="ECO:0007669"/>
    <property type="project" value="InterPro"/>
</dbReference>
<accession>A0A9P7ELP2</accession>
<gene>
    <name evidence="5" type="ORF">BJ212DRAFT_1573808</name>
</gene>
<keyword evidence="2" id="KW-0342">GTP-binding</keyword>
<evidence type="ECO:0000256" key="2">
    <source>
        <dbReference type="ARBA" id="ARBA00023134"/>
    </source>
</evidence>
<dbReference type="GO" id="GO:0048312">
    <property type="term" value="P:intracellular distribution of mitochondria"/>
    <property type="evidence" value="ECO:0007669"/>
    <property type="project" value="TreeGrafter"/>
</dbReference>
<dbReference type="AlphaFoldDB" id="A0A9P7ELP2"/>
<dbReference type="GO" id="GO:0006897">
    <property type="term" value="P:endocytosis"/>
    <property type="evidence" value="ECO:0007669"/>
    <property type="project" value="TreeGrafter"/>
</dbReference>